<comment type="caution">
    <text evidence="1">The sequence shown here is derived from an EMBL/GenBank/DDBJ whole genome shotgun (WGS) entry which is preliminary data.</text>
</comment>
<proteinExistence type="predicted"/>
<reference evidence="1 2" key="1">
    <citation type="submission" date="2015-12" db="EMBL/GenBank/DDBJ databases">
        <authorList>
            <person name="Tarr C.L."/>
            <person name="Gladney L.M."/>
        </authorList>
    </citation>
    <scope>NUCLEOTIDE SEQUENCE [LARGE SCALE GENOMIC DNA]</scope>
    <source>
        <strain evidence="1 2">1048-83</strain>
    </source>
</reference>
<protein>
    <submittedName>
        <fullName evidence="1">Uncharacterized protein</fullName>
    </submittedName>
</protein>
<accession>A0ABR5VWL1</accession>
<sequence length="124" mass="14350">MIVTVCRICNRRLIRDDSGFDACIPCIENSISVMQSGDVWKFYENIIKNSKNKVINSLSCISNIKNDDSLKSLMVELELFDKKIEENEIKNMNIPNLIKEINDFKEELTLHISKKRTANLKLVE</sequence>
<evidence type="ECO:0000313" key="1">
    <source>
        <dbReference type="EMBL" id="KYN80253.1"/>
    </source>
</evidence>
<keyword evidence="2" id="KW-1185">Reference proteome</keyword>
<dbReference type="RefSeq" id="WP_061900897.1">
    <property type="nucleotide sequence ID" value="NZ_CAXYEW010000041.1"/>
</dbReference>
<name>A0ABR5VWL1_9VIBR</name>
<organism evidence="1 2">
    <name type="scientific">Vibrio cidicii</name>
    <dbReference type="NCBI Taxonomy" id="1763883"/>
    <lineage>
        <taxon>Bacteria</taxon>
        <taxon>Pseudomonadati</taxon>
        <taxon>Pseudomonadota</taxon>
        <taxon>Gammaproteobacteria</taxon>
        <taxon>Vibrionales</taxon>
        <taxon>Vibrionaceae</taxon>
        <taxon>Vibrio</taxon>
    </lineage>
</organism>
<evidence type="ECO:0000313" key="2">
    <source>
        <dbReference type="Proteomes" id="UP000075609"/>
    </source>
</evidence>
<dbReference type="Proteomes" id="UP000075609">
    <property type="component" value="Unassembled WGS sequence"/>
</dbReference>
<dbReference type="EMBL" id="LOBP01000202">
    <property type="protein sequence ID" value="KYN80253.1"/>
    <property type="molecule type" value="Genomic_DNA"/>
</dbReference>
<gene>
    <name evidence="1" type="ORF">ATY35_20240</name>
</gene>